<feature type="region of interest" description="Disordered" evidence="1">
    <location>
        <begin position="1"/>
        <end position="92"/>
    </location>
</feature>
<accession>A0A5J9WDL8</accession>
<dbReference type="SUPFAM" id="SSF52047">
    <property type="entry name" value="RNI-like"/>
    <property type="match status" value="1"/>
</dbReference>
<dbReference type="InterPro" id="IPR032675">
    <property type="entry name" value="LRR_dom_sf"/>
</dbReference>
<dbReference type="InterPro" id="IPR053197">
    <property type="entry name" value="F-box_SCFL_complex_component"/>
</dbReference>
<dbReference type="Gene3D" id="3.80.10.10">
    <property type="entry name" value="Ribonuclease Inhibitor"/>
    <property type="match status" value="1"/>
</dbReference>
<dbReference type="Gramene" id="TVU46278">
    <property type="protein sequence ID" value="TVU46278"/>
    <property type="gene ID" value="EJB05_05804"/>
</dbReference>
<dbReference type="AlphaFoldDB" id="A0A5J9WDL8"/>
<dbReference type="EMBL" id="RWGY01000004">
    <property type="protein sequence ID" value="TVU46278.1"/>
    <property type="molecule type" value="Genomic_DNA"/>
</dbReference>
<dbReference type="Proteomes" id="UP000324897">
    <property type="component" value="Chromosome 5"/>
</dbReference>
<proteinExistence type="predicted"/>
<name>A0A5J9WDL8_9POAL</name>
<evidence type="ECO:0000256" key="1">
    <source>
        <dbReference type="SAM" id="MobiDB-lite"/>
    </source>
</evidence>
<sequence>MESERRGEEEIESITGEHADLKNKNLGREGGKRGGRENRRDYRREAARRRRTPGGGCRRRRRGWVRPPRRRLAPPPPPLASRCGRLSRLSPRPSRLARETDLFRRVEDTAQFRADGRGGTAVLAHYHSGPGLTERTFWIGPNFVPGPNIPRGTPSFRAIPASTERALKDLDLECARLNEDSNHVVDFSGCPALLKLKMKYCRVNADQMRSPSLEHLTMVGCYFREMECTLIRLPSLITLEFTDCFGRKPLLEDFPSLAKAFVRLDHCCYDNFWRKRGDDKHPECKCSFDVFFHALSNVRCMELSAPPDLFDFNRDIMPCPEFSKLKTLLLIDWFVADGLSALPWFLQHSPILERLTLEFSSEAQKSSEGIKRSCKVLEQSVASKHLKTVEIRCKEEGHGMSLVLPILKILKAFGVPLEKIDIHCSEKGYGCKVLVLRVLASAPYRGQRNQDV</sequence>
<feature type="compositionally biased region" description="Basic residues" evidence="1">
    <location>
        <begin position="46"/>
        <end position="72"/>
    </location>
</feature>
<evidence type="ECO:0000313" key="2">
    <source>
        <dbReference type="EMBL" id="TVU46278.1"/>
    </source>
</evidence>
<dbReference type="OrthoDB" id="612216at2759"/>
<organism evidence="2 3">
    <name type="scientific">Eragrostis curvula</name>
    <name type="common">weeping love grass</name>
    <dbReference type="NCBI Taxonomy" id="38414"/>
    <lineage>
        <taxon>Eukaryota</taxon>
        <taxon>Viridiplantae</taxon>
        <taxon>Streptophyta</taxon>
        <taxon>Embryophyta</taxon>
        <taxon>Tracheophyta</taxon>
        <taxon>Spermatophyta</taxon>
        <taxon>Magnoliopsida</taxon>
        <taxon>Liliopsida</taxon>
        <taxon>Poales</taxon>
        <taxon>Poaceae</taxon>
        <taxon>PACMAD clade</taxon>
        <taxon>Chloridoideae</taxon>
        <taxon>Eragrostideae</taxon>
        <taxon>Eragrostidinae</taxon>
        <taxon>Eragrostis</taxon>
    </lineage>
</organism>
<comment type="caution">
    <text evidence="2">The sequence shown here is derived from an EMBL/GenBank/DDBJ whole genome shotgun (WGS) entry which is preliminary data.</text>
</comment>
<feature type="compositionally biased region" description="Basic and acidic residues" evidence="1">
    <location>
        <begin position="15"/>
        <end position="45"/>
    </location>
</feature>
<evidence type="ECO:0000313" key="3">
    <source>
        <dbReference type="Proteomes" id="UP000324897"/>
    </source>
</evidence>
<reference evidence="2 3" key="1">
    <citation type="journal article" date="2019" name="Sci. Rep.">
        <title>A high-quality genome of Eragrostis curvula grass provides insights into Poaceae evolution and supports new strategies to enhance forage quality.</title>
        <authorList>
            <person name="Carballo J."/>
            <person name="Santos B.A.C.M."/>
            <person name="Zappacosta D."/>
            <person name="Garbus I."/>
            <person name="Selva J.P."/>
            <person name="Gallo C.A."/>
            <person name="Diaz A."/>
            <person name="Albertini E."/>
            <person name="Caccamo M."/>
            <person name="Echenique V."/>
        </authorList>
    </citation>
    <scope>NUCLEOTIDE SEQUENCE [LARGE SCALE GENOMIC DNA]</scope>
    <source>
        <strain evidence="3">cv. Victoria</strain>
        <tissue evidence="2">Leaf</tissue>
    </source>
</reference>
<dbReference type="PANTHER" id="PTHR34223">
    <property type="entry name" value="OS11G0201299 PROTEIN"/>
    <property type="match status" value="1"/>
</dbReference>
<protein>
    <recommendedName>
        <fullName evidence="4">FBD domain-containing protein</fullName>
    </recommendedName>
</protein>
<dbReference type="PANTHER" id="PTHR34223:SF22">
    <property type="entry name" value="OS11G0208300 PROTEIN"/>
    <property type="match status" value="1"/>
</dbReference>
<evidence type="ECO:0008006" key="4">
    <source>
        <dbReference type="Google" id="ProtNLM"/>
    </source>
</evidence>
<feature type="non-terminal residue" evidence="2">
    <location>
        <position position="1"/>
    </location>
</feature>
<gene>
    <name evidence="2" type="ORF">EJB05_05804</name>
</gene>
<keyword evidence="3" id="KW-1185">Reference proteome</keyword>